<evidence type="ECO:0000313" key="2">
    <source>
        <dbReference type="EMBL" id="EMD39568.1"/>
    </source>
</evidence>
<accession>M2QR66</accession>
<feature type="region of interest" description="Disordered" evidence="1">
    <location>
        <begin position="1"/>
        <end position="33"/>
    </location>
</feature>
<dbReference type="EMBL" id="KB445793">
    <property type="protein sequence ID" value="EMD39568.1"/>
    <property type="molecule type" value="Genomic_DNA"/>
</dbReference>
<dbReference type="AlphaFoldDB" id="M2QR66"/>
<keyword evidence="3" id="KW-1185">Reference proteome</keyword>
<evidence type="ECO:0000313" key="3">
    <source>
        <dbReference type="Proteomes" id="UP000016930"/>
    </source>
</evidence>
<protein>
    <submittedName>
        <fullName evidence="2">Uncharacterized protein</fullName>
    </submittedName>
</protein>
<name>M2QR66_CERS8</name>
<evidence type="ECO:0000256" key="1">
    <source>
        <dbReference type="SAM" id="MobiDB-lite"/>
    </source>
</evidence>
<feature type="compositionally biased region" description="Polar residues" evidence="1">
    <location>
        <begin position="16"/>
        <end position="33"/>
    </location>
</feature>
<gene>
    <name evidence="2" type="ORF">CERSUDRAFT_111883</name>
</gene>
<dbReference type="HOGENOM" id="CLU_2867469_0_0_1"/>
<dbReference type="Proteomes" id="UP000016930">
    <property type="component" value="Unassembled WGS sequence"/>
</dbReference>
<organism evidence="2 3">
    <name type="scientific">Ceriporiopsis subvermispora (strain B)</name>
    <name type="common">White-rot fungus</name>
    <name type="synonym">Gelatoporia subvermispora</name>
    <dbReference type="NCBI Taxonomy" id="914234"/>
    <lineage>
        <taxon>Eukaryota</taxon>
        <taxon>Fungi</taxon>
        <taxon>Dikarya</taxon>
        <taxon>Basidiomycota</taxon>
        <taxon>Agaricomycotina</taxon>
        <taxon>Agaricomycetes</taxon>
        <taxon>Polyporales</taxon>
        <taxon>Gelatoporiaceae</taxon>
        <taxon>Gelatoporia</taxon>
    </lineage>
</organism>
<proteinExistence type="predicted"/>
<reference evidence="2 3" key="1">
    <citation type="journal article" date="2012" name="Proc. Natl. Acad. Sci. U.S.A.">
        <title>Comparative genomics of Ceriporiopsis subvermispora and Phanerochaete chrysosporium provide insight into selective ligninolysis.</title>
        <authorList>
            <person name="Fernandez-Fueyo E."/>
            <person name="Ruiz-Duenas F.J."/>
            <person name="Ferreira P."/>
            <person name="Floudas D."/>
            <person name="Hibbett D.S."/>
            <person name="Canessa P."/>
            <person name="Larrondo L.F."/>
            <person name="James T.Y."/>
            <person name="Seelenfreund D."/>
            <person name="Lobos S."/>
            <person name="Polanco R."/>
            <person name="Tello M."/>
            <person name="Honda Y."/>
            <person name="Watanabe T."/>
            <person name="Watanabe T."/>
            <person name="Ryu J.S."/>
            <person name="Kubicek C.P."/>
            <person name="Schmoll M."/>
            <person name="Gaskell J."/>
            <person name="Hammel K.E."/>
            <person name="St John F.J."/>
            <person name="Vanden Wymelenberg A."/>
            <person name="Sabat G."/>
            <person name="Splinter BonDurant S."/>
            <person name="Syed K."/>
            <person name="Yadav J.S."/>
            <person name="Doddapaneni H."/>
            <person name="Subramanian V."/>
            <person name="Lavin J.L."/>
            <person name="Oguiza J.A."/>
            <person name="Perez G."/>
            <person name="Pisabarro A.G."/>
            <person name="Ramirez L."/>
            <person name="Santoyo F."/>
            <person name="Master E."/>
            <person name="Coutinho P.M."/>
            <person name="Henrissat B."/>
            <person name="Lombard V."/>
            <person name="Magnuson J.K."/>
            <person name="Kuees U."/>
            <person name="Hori C."/>
            <person name="Igarashi K."/>
            <person name="Samejima M."/>
            <person name="Held B.W."/>
            <person name="Barry K.W."/>
            <person name="LaButti K.M."/>
            <person name="Lapidus A."/>
            <person name="Lindquist E.A."/>
            <person name="Lucas S.M."/>
            <person name="Riley R."/>
            <person name="Salamov A.A."/>
            <person name="Hoffmeister D."/>
            <person name="Schwenk D."/>
            <person name="Hadar Y."/>
            <person name="Yarden O."/>
            <person name="de Vries R.P."/>
            <person name="Wiebenga A."/>
            <person name="Stenlid J."/>
            <person name="Eastwood D."/>
            <person name="Grigoriev I.V."/>
            <person name="Berka R.M."/>
            <person name="Blanchette R.A."/>
            <person name="Kersten P."/>
            <person name="Martinez A.T."/>
            <person name="Vicuna R."/>
            <person name="Cullen D."/>
        </authorList>
    </citation>
    <scope>NUCLEOTIDE SEQUENCE [LARGE SCALE GENOMIC DNA]</scope>
    <source>
        <strain evidence="2 3">B</strain>
    </source>
</reference>
<sequence length="64" mass="7411">MDNDCRPISPRPVRSNMFSIPSKGKSTSEACSNRKTRSRLVRWDHNAELNIPYPRCRYSRDGIS</sequence>